<evidence type="ECO:0000256" key="6">
    <source>
        <dbReference type="HAMAP-Rule" id="MF_01366"/>
    </source>
</evidence>
<dbReference type="InterPro" id="IPR005823">
    <property type="entry name" value="Ribosomal_uL13_bac-type"/>
</dbReference>
<reference evidence="13 14" key="1">
    <citation type="submission" date="2018-05" db="EMBL/GenBank/DDBJ databases">
        <title>Reference genomes for bee gut microbiota database.</title>
        <authorList>
            <person name="Ellegaard K.M."/>
        </authorList>
    </citation>
    <scope>NUCLEOTIDE SEQUENCE [LARGE SCALE GENOMIC DNA]</scope>
    <source>
        <strain evidence="9 13">ESL0177</strain>
        <strain evidence="10 14">ESL0182</strain>
    </source>
</reference>
<dbReference type="HAMAP" id="MF_01366">
    <property type="entry name" value="Ribosomal_uL13"/>
    <property type="match status" value="1"/>
</dbReference>
<dbReference type="OrthoDB" id="9801330at2"/>
<dbReference type="RefSeq" id="WP_034901369.1">
    <property type="nucleotide sequence ID" value="NZ_CAMLAP010000008.1"/>
</dbReference>
<keyword evidence="14" id="KW-1185">Reference proteome</keyword>
<gene>
    <name evidence="6 8 11" type="primary">rplM</name>
    <name evidence="10" type="ORF">DKK70_10795</name>
    <name evidence="9" type="ORF">DKK79_09090</name>
    <name evidence="11" type="ORF">FPQ14_04050</name>
    <name evidence="12" type="ORF">FPQ15_08835</name>
</gene>
<name>A0A066TBL0_9GAMM</name>
<dbReference type="GO" id="GO:0003735">
    <property type="term" value="F:structural constituent of ribosome"/>
    <property type="evidence" value="ECO:0007669"/>
    <property type="project" value="InterPro"/>
</dbReference>
<proteinExistence type="inferred from homology"/>
<evidence type="ECO:0000256" key="2">
    <source>
        <dbReference type="ARBA" id="ARBA00011838"/>
    </source>
</evidence>
<evidence type="ECO:0000256" key="1">
    <source>
        <dbReference type="ARBA" id="ARBA00006227"/>
    </source>
</evidence>
<evidence type="ECO:0000256" key="5">
    <source>
        <dbReference type="ARBA" id="ARBA00035201"/>
    </source>
</evidence>
<keyword evidence="3 6" id="KW-0689">Ribosomal protein</keyword>
<evidence type="ECO:0000256" key="8">
    <source>
        <dbReference type="RuleBase" id="RU003878"/>
    </source>
</evidence>
<dbReference type="Gene3D" id="3.90.1180.10">
    <property type="entry name" value="Ribosomal protein L13"/>
    <property type="match status" value="1"/>
</dbReference>
<dbReference type="InterPro" id="IPR036899">
    <property type="entry name" value="Ribosomal_uL13_sf"/>
</dbReference>
<evidence type="ECO:0000313" key="15">
    <source>
        <dbReference type="Proteomes" id="UP000319138"/>
    </source>
</evidence>
<dbReference type="EMBL" id="QGLR01000012">
    <property type="protein sequence ID" value="PXZ06444.1"/>
    <property type="molecule type" value="Genomic_DNA"/>
</dbReference>
<reference evidence="15 16" key="2">
    <citation type="submission" date="2019-07" db="EMBL/GenBank/DDBJ databases">
        <title>Gilliamella genomes.</title>
        <authorList>
            <person name="Zheng H."/>
        </authorList>
    </citation>
    <scope>NUCLEOTIDE SEQUENCE [LARGE SCALE GENOMIC DNA]</scope>
    <source>
        <strain evidence="12 16">W8127</strain>
        <strain evidence="11 15">W8131</strain>
    </source>
</reference>
<evidence type="ECO:0000313" key="13">
    <source>
        <dbReference type="Proteomes" id="UP000247483"/>
    </source>
</evidence>
<evidence type="ECO:0000313" key="11">
    <source>
        <dbReference type="EMBL" id="TSJ90246.1"/>
    </source>
</evidence>
<dbReference type="GO" id="GO:0017148">
    <property type="term" value="P:negative regulation of translation"/>
    <property type="evidence" value="ECO:0007669"/>
    <property type="project" value="TreeGrafter"/>
</dbReference>
<accession>A0A066TBL0</accession>
<dbReference type="GO" id="GO:0003729">
    <property type="term" value="F:mRNA binding"/>
    <property type="evidence" value="ECO:0007669"/>
    <property type="project" value="TreeGrafter"/>
</dbReference>
<dbReference type="Proteomes" id="UP000247483">
    <property type="component" value="Unassembled WGS sequence"/>
</dbReference>
<dbReference type="SUPFAM" id="SSF52161">
    <property type="entry name" value="Ribosomal protein L13"/>
    <property type="match status" value="1"/>
</dbReference>
<dbReference type="NCBIfam" id="TIGR01066">
    <property type="entry name" value="rplM_bact"/>
    <property type="match status" value="1"/>
</dbReference>
<comment type="caution">
    <text evidence="10">The sequence shown here is derived from an EMBL/GenBank/DDBJ whole genome shotgun (WGS) entry which is preliminary data.</text>
</comment>
<comment type="subunit">
    <text evidence="2 6">Part of the 50S ribosomal subunit.</text>
</comment>
<dbReference type="PROSITE" id="PS00783">
    <property type="entry name" value="RIBOSOMAL_L13"/>
    <property type="match status" value="1"/>
</dbReference>
<evidence type="ECO:0000313" key="16">
    <source>
        <dbReference type="Proteomes" id="UP000319483"/>
    </source>
</evidence>
<dbReference type="PANTHER" id="PTHR11545:SF2">
    <property type="entry name" value="LARGE RIBOSOMAL SUBUNIT PROTEIN UL13M"/>
    <property type="match status" value="1"/>
</dbReference>
<protein>
    <recommendedName>
        <fullName evidence="5 6">Large ribosomal subunit protein uL13</fullName>
    </recommendedName>
</protein>
<dbReference type="PANTHER" id="PTHR11545">
    <property type="entry name" value="RIBOSOMAL PROTEIN L13"/>
    <property type="match status" value="1"/>
</dbReference>
<organism evidence="10 14">
    <name type="scientific">Gilliamella apicola</name>
    <dbReference type="NCBI Taxonomy" id="1196095"/>
    <lineage>
        <taxon>Bacteria</taxon>
        <taxon>Pseudomonadati</taxon>
        <taxon>Pseudomonadota</taxon>
        <taxon>Gammaproteobacteria</taxon>
        <taxon>Orbales</taxon>
        <taxon>Orbaceae</taxon>
        <taxon>Gilliamella</taxon>
    </lineage>
</organism>
<evidence type="ECO:0000256" key="7">
    <source>
        <dbReference type="RuleBase" id="RU003877"/>
    </source>
</evidence>
<dbReference type="AlphaFoldDB" id="A0A066TBL0"/>
<dbReference type="CDD" id="cd00392">
    <property type="entry name" value="Ribosomal_L13"/>
    <property type="match status" value="1"/>
</dbReference>
<dbReference type="FunFam" id="3.90.1180.10:FF:000001">
    <property type="entry name" value="50S ribosomal protein L13"/>
    <property type="match status" value="1"/>
</dbReference>
<evidence type="ECO:0000313" key="14">
    <source>
        <dbReference type="Proteomes" id="UP000247932"/>
    </source>
</evidence>
<evidence type="ECO:0000256" key="3">
    <source>
        <dbReference type="ARBA" id="ARBA00022980"/>
    </source>
</evidence>
<dbReference type="InterPro" id="IPR005822">
    <property type="entry name" value="Ribosomal_uL13"/>
</dbReference>
<evidence type="ECO:0000313" key="12">
    <source>
        <dbReference type="EMBL" id="TSJ98277.1"/>
    </source>
</evidence>
<evidence type="ECO:0000256" key="4">
    <source>
        <dbReference type="ARBA" id="ARBA00023274"/>
    </source>
</evidence>
<comment type="function">
    <text evidence="6 8">This protein is one of the early assembly proteins of the 50S ribosomal subunit, although it is not seen to bind rRNA by itself. It is important during the early stages of 50S assembly.</text>
</comment>
<dbReference type="Proteomes" id="UP000319138">
    <property type="component" value="Unassembled WGS sequence"/>
</dbReference>
<dbReference type="GeneID" id="99744724"/>
<dbReference type="Proteomes" id="UP000319483">
    <property type="component" value="Unassembled WGS sequence"/>
</dbReference>
<dbReference type="EMBL" id="VMHM01000011">
    <property type="protein sequence ID" value="TSJ98277.1"/>
    <property type="molecule type" value="Genomic_DNA"/>
</dbReference>
<dbReference type="GO" id="GO:0022625">
    <property type="term" value="C:cytosolic large ribosomal subunit"/>
    <property type="evidence" value="ECO:0007669"/>
    <property type="project" value="TreeGrafter"/>
</dbReference>
<dbReference type="EMBL" id="VMHL01000002">
    <property type="protein sequence ID" value="TSJ90246.1"/>
    <property type="molecule type" value="Genomic_DNA"/>
</dbReference>
<dbReference type="Proteomes" id="UP000247932">
    <property type="component" value="Unassembled WGS sequence"/>
</dbReference>
<dbReference type="STRING" id="1196095.GAPWK_0879"/>
<dbReference type="Pfam" id="PF00572">
    <property type="entry name" value="Ribosomal_L13"/>
    <property type="match status" value="1"/>
</dbReference>
<keyword evidence="4 6" id="KW-0687">Ribonucleoprotein</keyword>
<dbReference type="EMBL" id="QGLP01000005">
    <property type="protein sequence ID" value="PXZ04496.1"/>
    <property type="molecule type" value="Genomic_DNA"/>
</dbReference>
<comment type="similarity">
    <text evidence="1 6 7">Belongs to the universal ribosomal protein uL13 family.</text>
</comment>
<dbReference type="InterPro" id="IPR023563">
    <property type="entry name" value="Ribosomal_uL13_CS"/>
</dbReference>
<dbReference type="PIRSF" id="PIRSF002181">
    <property type="entry name" value="Ribosomal_L13"/>
    <property type="match status" value="1"/>
</dbReference>
<evidence type="ECO:0000313" key="9">
    <source>
        <dbReference type="EMBL" id="PXZ04496.1"/>
    </source>
</evidence>
<sequence>MSTFSAKPETVKRDWYVVDAAGKTLGRLATEIASRLRGKHKAEYTPHVDTGDYIIVINAEKVAVTGKKRTDKIYYRHTGYIGGLKEATFKEMIERHPEQVIEIAVKGMLPKGPLGRAMYRKLKVYAGSEHNHAAQQPQVLDI</sequence>
<evidence type="ECO:0000313" key="10">
    <source>
        <dbReference type="EMBL" id="PXZ06444.1"/>
    </source>
</evidence>
<dbReference type="GO" id="GO:0006412">
    <property type="term" value="P:translation"/>
    <property type="evidence" value="ECO:0007669"/>
    <property type="project" value="UniProtKB-UniRule"/>
</dbReference>